<gene>
    <name evidence="2" type="ORF">HEQ75_04910</name>
</gene>
<organism evidence="2 3">
    <name type="scientific">Falsiroseomonas selenitidurans</name>
    <dbReference type="NCBI Taxonomy" id="2716335"/>
    <lineage>
        <taxon>Bacteria</taxon>
        <taxon>Pseudomonadati</taxon>
        <taxon>Pseudomonadota</taxon>
        <taxon>Alphaproteobacteria</taxon>
        <taxon>Acetobacterales</taxon>
        <taxon>Roseomonadaceae</taxon>
        <taxon>Falsiroseomonas</taxon>
    </lineage>
</organism>
<keyword evidence="3" id="KW-1185">Reference proteome</keyword>
<reference evidence="2 3" key="1">
    <citation type="submission" date="2020-03" db="EMBL/GenBank/DDBJ databases">
        <title>Roseomonas selenitidurans sp. nov. isolated from urban soil.</title>
        <authorList>
            <person name="Liu H."/>
        </authorList>
    </citation>
    <scope>NUCLEOTIDE SEQUENCE [LARGE SCALE GENOMIC DNA]</scope>
    <source>
        <strain evidence="2 3">BU-1</strain>
    </source>
</reference>
<dbReference type="Proteomes" id="UP000787635">
    <property type="component" value="Unassembled WGS sequence"/>
</dbReference>
<dbReference type="Pfam" id="PF20057">
    <property type="entry name" value="DUF6456"/>
    <property type="match status" value="1"/>
</dbReference>
<feature type="domain" description="DUF6456" evidence="1">
    <location>
        <begin position="92"/>
        <end position="202"/>
    </location>
</feature>
<dbReference type="EMBL" id="JAAVNE010000005">
    <property type="protein sequence ID" value="NKC30191.1"/>
    <property type="molecule type" value="Genomic_DNA"/>
</dbReference>
<evidence type="ECO:0000313" key="3">
    <source>
        <dbReference type="Proteomes" id="UP000787635"/>
    </source>
</evidence>
<proteinExistence type="predicted"/>
<dbReference type="RefSeq" id="WP_168027812.1">
    <property type="nucleotide sequence ID" value="NZ_JAAVNE010000005.1"/>
</dbReference>
<evidence type="ECO:0000259" key="1">
    <source>
        <dbReference type="Pfam" id="PF20057"/>
    </source>
</evidence>
<comment type="caution">
    <text evidence="2">The sequence shown here is derived from an EMBL/GenBank/DDBJ whole genome shotgun (WGS) entry which is preliminary data.</text>
</comment>
<sequence length="213" mass="23558">MIKDRTRLQQVVKPDPDLPDPKRLDRLRAKAGALVLREIAAAETARRREADRKAALASTGTAGGAAPLVDRIAEPDPEMPRRTILRNRVHDPLRGLLKRREIEPAHWAAAERFREAYALAEGAREGSGGGRLAPWQRCHYAARVADARAEVRRSLEAVGLRLSRVFVAVVVQQMPLREVERDLAVRNGAVVALVVEALERLASLQAARSQKTL</sequence>
<protein>
    <recommendedName>
        <fullName evidence="1">DUF6456 domain-containing protein</fullName>
    </recommendedName>
</protein>
<evidence type="ECO:0000313" key="2">
    <source>
        <dbReference type="EMBL" id="NKC30191.1"/>
    </source>
</evidence>
<dbReference type="InterPro" id="IPR045599">
    <property type="entry name" value="DUF6456"/>
</dbReference>
<accession>A0ABX1DZ85</accession>
<name>A0ABX1DZ85_9PROT</name>